<evidence type="ECO:0000256" key="9">
    <source>
        <dbReference type="SAM" id="MobiDB-lite"/>
    </source>
</evidence>
<dbReference type="EC" id="3.1.1.-" evidence="8"/>
<dbReference type="Proteomes" id="UP000756346">
    <property type="component" value="Unassembled WGS sequence"/>
</dbReference>
<name>A0A9P9BIV8_9PEZI</name>
<gene>
    <name evidence="10" type="ORF">B0I36DRAFT_249738</name>
</gene>
<evidence type="ECO:0000313" key="10">
    <source>
        <dbReference type="EMBL" id="KAH7024653.1"/>
    </source>
</evidence>
<dbReference type="RefSeq" id="XP_046008201.1">
    <property type="nucleotide sequence ID" value="XM_046150495.1"/>
</dbReference>
<protein>
    <recommendedName>
        <fullName evidence="8">Carboxylic ester hydrolase</fullName>
        <ecNumber evidence="8">3.1.1.-</ecNumber>
    </recommendedName>
</protein>
<evidence type="ECO:0000256" key="8">
    <source>
        <dbReference type="RuleBase" id="RU361238"/>
    </source>
</evidence>
<comment type="similarity">
    <text evidence="1 8">Belongs to the tannase family.</text>
</comment>
<keyword evidence="6" id="KW-0106">Calcium</keyword>
<dbReference type="Gene3D" id="3.40.50.1820">
    <property type="entry name" value="alpha/beta hydrolase"/>
    <property type="match status" value="1"/>
</dbReference>
<comment type="caution">
    <text evidence="10">The sequence shown here is derived from an EMBL/GenBank/DDBJ whole genome shotgun (WGS) entry which is preliminary data.</text>
</comment>
<dbReference type="GO" id="GO:0046872">
    <property type="term" value="F:metal ion binding"/>
    <property type="evidence" value="ECO:0007669"/>
    <property type="project" value="UniProtKB-KW"/>
</dbReference>
<organism evidence="10 11">
    <name type="scientific">Microdochium trichocladiopsis</name>
    <dbReference type="NCBI Taxonomy" id="1682393"/>
    <lineage>
        <taxon>Eukaryota</taxon>
        <taxon>Fungi</taxon>
        <taxon>Dikarya</taxon>
        <taxon>Ascomycota</taxon>
        <taxon>Pezizomycotina</taxon>
        <taxon>Sordariomycetes</taxon>
        <taxon>Xylariomycetidae</taxon>
        <taxon>Xylariales</taxon>
        <taxon>Microdochiaceae</taxon>
        <taxon>Microdochium</taxon>
    </lineage>
</organism>
<feature type="region of interest" description="Disordered" evidence="9">
    <location>
        <begin position="85"/>
        <end position="111"/>
    </location>
</feature>
<dbReference type="GO" id="GO:0030600">
    <property type="term" value="F:feruloyl esterase activity"/>
    <property type="evidence" value="ECO:0007669"/>
    <property type="project" value="UniProtKB-ARBA"/>
</dbReference>
<evidence type="ECO:0000256" key="3">
    <source>
        <dbReference type="ARBA" id="ARBA00022723"/>
    </source>
</evidence>
<keyword evidence="2" id="KW-0719">Serine esterase</keyword>
<evidence type="ECO:0000256" key="5">
    <source>
        <dbReference type="ARBA" id="ARBA00022801"/>
    </source>
</evidence>
<accession>A0A9P9BIV8</accession>
<dbReference type="EMBL" id="JAGTJQ010000009">
    <property type="protein sequence ID" value="KAH7024653.1"/>
    <property type="molecule type" value="Genomic_DNA"/>
</dbReference>
<evidence type="ECO:0000256" key="6">
    <source>
        <dbReference type="ARBA" id="ARBA00022837"/>
    </source>
</evidence>
<dbReference type="OrthoDB" id="3039123at2759"/>
<keyword evidence="4" id="KW-0732">Signal</keyword>
<sequence>MSDNLPGLCIADTFSSLSLLGAEILSTVATLVTGFTAESPAIFRMTQPGTVLSDATFCNITVSYTHPGQNDEVFVETWLPISSSSEAGNNTSTAGGPPAPPTTGAPLGGAWNGRLQGVGGGGLVPGRSLLSYMAMYGALADGYATVTTDAGLPQGVGPGDPSSSWALLSPGNVNLYKLQNLASVSLDDEAKIAKSLITAFYKSPPKYSYFNGCSQGGRQALMLAQRYPDAYDGIIAGAPGIYWTELIPLFQWPQQIMNMRGGNAPYSCEMDAINAAAVRACDGLDGVVDGVVSEPEECLRVFDPMGMVGKAADACESMGVGTAGGGNGKRRGNVVRISETAAAVVKGMWEGMTTSDKKHIYHGLYPPADITGNDPLSYPLVGIAATTCPAPLASGWETECKGKPYQSGVDWLQLFVAKDPSLDVSKLSHEQWDQLVRKSGREYRSIIGAEDVDLSEFKQMGGKIMSFHGLADGMVPPAATRKYYQDVLALDHSARETFFRHFEIPGLGHCLGGRGSQPSSMFSQLRAWVEKGQMPDSSPVTVKDLDGGIQERWSCAWPEKPVFDKSCGDSGKRACWKCR</sequence>
<evidence type="ECO:0000313" key="11">
    <source>
        <dbReference type="Proteomes" id="UP000756346"/>
    </source>
</evidence>
<dbReference type="PANTHER" id="PTHR33938">
    <property type="entry name" value="FERULOYL ESTERASE B-RELATED"/>
    <property type="match status" value="1"/>
</dbReference>
<proteinExistence type="inferred from homology"/>
<dbReference type="SUPFAM" id="SSF53474">
    <property type="entry name" value="alpha/beta-Hydrolases"/>
    <property type="match status" value="1"/>
</dbReference>
<dbReference type="Pfam" id="PF07519">
    <property type="entry name" value="Tannase"/>
    <property type="match status" value="1"/>
</dbReference>
<evidence type="ECO:0000256" key="1">
    <source>
        <dbReference type="ARBA" id="ARBA00006249"/>
    </source>
</evidence>
<dbReference type="GeneID" id="70180041"/>
<evidence type="ECO:0000256" key="2">
    <source>
        <dbReference type="ARBA" id="ARBA00022487"/>
    </source>
</evidence>
<keyword evidence="7" id="KW-1015">Disulfide bond</keyword>
<dbReference type="InterPro" id="IPR029058">
    <property type="entry name" value="AB_hydrolase_fold"/>
</dbReference>
<evidence type="ECO:0000256" key="4">
    <source>
        <dbReference type="ARBA" id="ARBA00022729"/>
    </source>
</evidence>
<keyword evidence="11" id="KW-1185">Reference proteome</keyword>
<dbReference type="AlphaFoldDB" id="A0A9P9BIV8"/>
<keyword evidence="3" id="KW-0479">Metal-binding</keyword>
<keyword evidence="5 8" id="KW-0378">Hydrolase</keyword>
<dbReference type="InterPro" id="IPR011118">
    <property type="entry name" value="Tannase/feruloyl_esterase"/>
</dbReference>
<reference evidence="10" key="1">
    <citation type="journal article" date="2021" name="Nat. Commun.">
        <title>Genetic determinants of endophytism in the Arabidopsis root mycobiome.</title>
        <authorList>
            <person name="Mesny F."/>
            <person name="Miyauchi S."/>
            <person name="Thiergart T."/>
            <person name="Pickel B."/>
            <person name="Atanasova L."/>
            <person name="Karlsson M."/>
            <person name="Huettel B."/>
            <person name="Barry K.W."/>
            <person name="Haridas S."/>
            <person name="Chen C."/>
            <person name="Bauer D."/>
            <person name="Andreopoulos W."/>
            <person name="Pangilinan J."/>
            <person name="LaButti K."/>
            <person name="Riley R."/>
            <person name="Lipzen A."/>
            <person name="Clum A."/>
            <person name="Drula E."/>
            <person name="Henrissat B."/>
            <person name="Kohler A."/>
            <person name="Grigoriev I.V."/>
            <person name="Martin F.M."/>
            <person name="Hacquard S."/>
        </authorList>
    </citation>
    <scope>NUCLEOTIDE SEQUENCE</scope>
    <source>
        <strain evidence="10">MPI-CAGE-CH-0230</strain>
    </source>
</reference>
<evidence type="ECO:0000256" key="7">
    <source>
        <dbReference type="ARBA" id="ARBA00023157"/>
    </source>
</evidence>
<dbReference type="PANTHER" id="PTHR33938:SF13">
    <property type="entry name" value="CARBOXYLIC ESTER HYDROLASE"/>
    <property type="match status" value="1"/>
</dbReference>